<keyword evidence="1" id="KW-0732">Signal</keyword>
<dbReference type="Gene3D" id="3.40.50.1820">
    <property type="entry name" value="alpha/beta hydrolase"/>
    <property type="match status" value="1"/>
</dbReference>
<dbReference type="Proteomes" id="UP000286701">
    <property type="component" value="Unassembled WGS sequence"/>
</dbReference>
<proteinExistence type="predicted"/>
<feature type="signal peptide" evidence="1">
    <location>
        <begin position="1"/>
        <end position="19"/>
    </location>
</feature>
<dbReference type="PANTHER" id="PTHR48098">
    <property type="entry name" value="ENTEROCHELIN ESTERASE-RELATED"/>
    <property type="match status" value="1"/>
</dbReference>
<keyword evidence="3" id="KW-1185">Reference proteome</keyword>
<protein>
    <submittedName>
        <fullName evidence="2">Alpha/beta hydrolase</fullName>
    </submittedName>
</protein>
<organism evidence="2 3">
    <name type="scientific">Mucilaginibacter gilvus</name>
    <dbReference type="NCBI Taxonomy" id="2305909"/>
    <lineage>
        <taxon>Bacteria</taxon>
        <taxon>Pseudomonadati</taxon>
        <taxon>Bacteroidota</taxon>
        <taxon>Sphingobacteriia</taxon>
        <taxon>Sphingobacteriales</taxon>
        <taxon>Sphingobacteriaceae</taxon>
        <taxon>Mucilaginibacter</taxon>
    </lineage>
</organism>
<keyword evidence="2" id="KW-0378">Hydrolase</keyword>
<evidence type="ECO:0000313" key="2">
    <source>
        <dbReference type="EMBL" id="RWY55811.1"/>
    </source>
</evidence>
<dbReference type="InterPro" id="IPR029058">
    <property type="entry name" value="AB_hydrolase_fold"/>
</dbReference>
<reference evidence="2 3" key="1">
    <citation type="submission" date="2019-01" db="EMBL/GenBank/DDBJ databases">
        <title>Mucilaginibacter antarcticum sp. nov., isolated from antarctic soil.</title>
        <authorList>
            <person name="Yan Y.-Q."/>
            <person name="Du Z.-J."/>
        </authorList>
    </citation>
    <scope>NUCLEOTIDE SEQUENCE [LARGE SCALE GENOMIC DNA]</scope>
    <source>
        <strain evidence="2 3">F01003</strain>
    </source>
</reference>
<dbReference type="OrthoDB" id="9784036at2"/>
<feature type="chain" id="PRO_5018705370" evidence="1">
    <location>
        <begin position="20"/>
        <end position="276"/>
    </location>
</feature>
<evidence type="ECO:0000256" key="1">
    <source>
        <dbReference type="SAM" id="SignalP"/>
    </source>
</evidence>
<gene>
    <name evidence="2" type="ORF">EPL05_05400</name>
</gene>
<dbReference type="InterPro" id="IPR050583">
    <property type="entry name" value="Mycobacterial_A85_antigen"/>
</dbReference>
<dbReference type="EMBL" id="SBIW01000002">
    <property type="protein sequence ID" value="RWY55811.1"/>
    <property type="molecule type" value="Genomic_DNA"/>
</dbReference>
<accession>A0A3S3Z2J5</accession>
<dbReference type="InterPro" id="IPR000801">
    <property type="entry name" value="Esterase-like"/>
</dbReference>
<dbReference type="GO" id="GO:0016787">
    <property type="term" value="F:hydrolase activity"/>
    <property type="evidence" value="ECO:0007669"/>
    <property type="project" value="UniProtKB-KW"/>
</dbReference>
<dbReference type="AlphaFoldDB" id="A0A3S3Z2J5"/>
<evidence type="ECO:0000313" key="3">
    <source>
        <dbReference type="Proteomes" id="UP000286701"/>
    </source>
</evidence>
<sequence length="276" mass="30504">MRKLLLLLAVLFTCNVSNAQIASIAKGERYPLNIGIIDHVQSAVLGEDRTLNIYLPDGYDKDTTTKYPVIYLLDGSKDEDFIHVVGVVQFLSMIQAMPNTIVVGVANADRKRDFTYPSANKADAKLVPTSGGSAKFMAFLGTELQPHIQKFYKVSNSKTLIGQSLGGLLATEILLKKPSLFTQYIIVSPSLWWDTENLLKGAVAMRRSHSYKGVNAYLLVGNEGPQMVGDAKKLSQILEGDRDLKSTYSYLPKENHLTILHNAVYEALLALNKKAR</sequence>
<comment type="caution">
    <text evidence="2">The sequence shown here is derived from an EMBL/GenBank/DDBJ whole genome shotgun (WGS) entry which is preliminary data.</text>
</comment>
<name>A0A3S3Z2J5_9SPHI</name>
<dbReference type="Pfam" id="PF00756">
    <property type="entry name" value="Esterase"/>
    <property type="match status" value="1"/>
</dbReference>
<dbReference type="SUPFAM" id="SSF53474">
    <property type="entry name" value="alpha/beta-Hydrolases"/>
    <property type="match status" value="1"/>
</dbReference>
<dbReference type="RefSeq" id="WP_128532859.1">
    <property type="nucleotide sequence ID" value="NZ_SBIW01000002.1"/>
</dbReference>
<dbReference type="PANTHER" id="PTHR48098:SF6">
    <property type="entry name" value="FERRI-BACILLIBACTIN ESTERASE BESA"/>
    <property type="match status" value="1"/>
</dbReference>